<accession>A0ABT1JC19</accession>
<organism evidence="1 2">
    <name type="scientific">Actinoalloteichus caeruleus DSM 43889</name>
    <dbReference type="NCBI Taxonomy" id="1120930"/>
    <lineage>
        <taxon>Bacteria</taxon>
        <taxon>Bacillati</taxon>
        <taxon>Actinomycetota</taxon>
        <taxon>Actinomycetes</taxon>
        <taxon>Pseudonocardiales</taxon>
        <taxon>Pseudonocardiaceae</taxon>
        <taxon>Actinoalloteichus</taxon>
        <taxon>Actinoalloteichus cyanogriseus</taxon>
    </lineage>
</organism>
<comment type="caution">
    <text evidence="1">The sequence shown here is derived from an EMBL/GenBank/DDBJ whole genome shotgun (WGS) entry which is preliminary data.</text>
</comment>
<dbReference type="Proteomes" id="UP000791080">
    <property type="component" value="Unassembled WGS sequence"/>
</dbReference>
<sequence>MSLDIGAVGPTPLVVSKTNDYRAGVTATPSFTTVLDDYLAWYYDRNPVHAGLLGSVEHLHTLGDYSESALVATRSGNADWLRTFESVVDNGLDHESRIDRDLVLAVLRGARVEEEWPAWRRDPAVYVGPVFRGLFYPFLQKLLPEPELVEHTIRKLAEVPAVLTACRLNLDSDLAAPLLVERGLRQARTGRSFVTGTLPGLVSDPGLRDKVATAAEPAAAAFDAVVDFLEEFGRRANGDWRLGEDRYSRLLVEKELLGYGAAELHERGKAAYAALDEEMRELARSVPGGSEDWHAVMTRLQQDYPPTLEAMRDEYAAETARARRFVAERDLVTFAEGEHCEVVPAPAFQRAILSVASYMSPPPLTDSRTGHFFVPHTPDGYSEEQIIQRLQTNARAQMPTIAVHEAYPGHHWHLSWMAGNPRRVRKTFRTSYFSEGWALYVETMMREQGYFTNPAHELGHLEARLFRAARIVVDTALHAGDMTVEQAREFMSTKASLTEDTAVGEVSRYCSWPTQAPSYLTGCLEIEDIRADYLAAGRGDLKAFHDTIAGSGALPLGLARRVALGG</sequence>
<evidence type="ECO:0000313" key="1">
    <source>
        <dbReference type="EMBL" id="MCP2329988.1"/>
    </source>
</evidence>
<name>A0ABT1JC19_ACTCY</name>
<gene>
    <name evidence="1" type="ORF">G443_000258</name>
</gene>
<dbReference type="PANTHER" id="PTHR33361:SF15">
    <property type="entry name" value="DUF885 FAMILY LIPOPROTEIN"/>
    <property type="match status" value="1"/>
</dbReference>
<keyword evidence="2" id="KW-1185">Reference proteome</keyword>
<proteinExistence type="predicted"/>
<evidence type="ECO:0000313" key="2">
    <source>
        <dbReference type="Proteomes" id="UP000791080"/>
    </source>
</evidence>
<reference evidence="1 2" key="1">
    <citation type="submission" date="2022-06" db="EMBL/GenBank/DDBJ databases">
        <title>Genomic Encyclopedia of Type Strains, Phase I: the one thousand microbial genomes (KMG-I) project.</title>
        <authorList>
            <person name="Kyrpides N."/>
        </authorList>
    </citation>
    <scope>NUCLEOTIDE SEQUENCE [LARGE SCALE GENOMIC DNA]</scope>
    <source>
        <strain evidence="1 2">DSM 43889</strain>
    </source>
</reference>
<protein>
    <submittedName>
        <fullName evidence="1">Uncharacterized conserved protein, DUF885 familyt</fullName>
    </submittedName>
</protein>
<dbReference type="PANTHER" id="PTHR33361">
    <property type="entry name" value="GLR0591 PROTEIN"/>
    <property type="match status" value="1"/>
</dbReference>
<dbReference type="EMBL" id="AUBJ02000001">
    <property type="protein sequence ID" value="MCP2329988.1"/>
    <property type="molecule type" value="Genomic_DNA"/>
</dbReference>
<dbReference type="InterPro" id="IPR010281">
    <property type="entry name" value="DUF885"/>
</dbReference>
<dbReference type="Pfam" id="PF05960">
    <property type="entry name" value="DUF885"/>
    <property type="match status" value="1"/>
</dbReference>